<feature type="chain" id="PRO_5042287657" description="Secreted protein" evidence="1">
    <location>
        <begin position="26"/>
        <end position="195"/>
    </location>
</feature>
<name>A0AAD4YR41_PRUDU</name>
<organism evidence="2 3">
    <name type="scientific">Prunus dulcis</name>
    <name type="common">Almond</name>
    <name type="synonym">Amygdalus dulcis</name>
    <dbReference type="NCBI Taxonomy" id="3755"/>
    <lineage>
        <taxon>Eukaryota</taxon>
        <taxon>Viridiplantae</taxon>
        <taxon>Streptophyta</taxon>
        <taxon>Embryophyta</taxon>
        <taxon>Tracheophyta</taxon>
        <taxon>Spermatophyta</taxon>
        <taxon>Magnoliopsida</taxon>
        <taxon>eudicotyledons</taxon>
        <taxon>Gunneridae</taxon>
        <taxon>Pentapetalae</taxon>
        <taxon>rosids</taxon>
        <taxon>fabids</taxon>
        <taxon>Rosales</taxon>
        <taxon>Rosaceae</taxon>
        <taxon>Amygdaloideae</taxon>
        <taxon>Amygdaleae</taxon>
        <taxon>Prunus</taxon>
    </lineage>
</organism>
<reference evidence="2 3" key="1">
    <citation type="journal article" date="2022" name="G3 (Bethesda)">
        <title>Whole-genome sequence and methylome profiling of the almond [Prunus dulcis (Mill.) D.A. Webb] cultivar 'Nonpareil'.</title>
        <authorList>
            <person name="D'Amico-Willman K.M."/>
            <person name="Ouma W.Z."/>
            <person name="Meulia T."/>
            <person name="Sideli G.M."/>
            <person name="Gradziel T.M."/>
            <person name="Fresnedo-Ramirez J."/>
        </authorList>
    </citation>
    <scope>NUCLEOTIDE SEQUENCE [LARGE SCALE GENOMIC DNA]</scope>
    <source>
        <strain evidence="2">Clone GOH B32 T37-40</strain>
    </source>
</reference>
<feature type="signal peptide" evidence="1">
    <location>
        <begin position="1"/>
        <end position="25"/>
    </location>
</feature>
<dbReference type="EMBL" id="JAJFAZ020000007">
    <property type="protein sequence ID" value="KAI5318174.1"/>
    <property type="molecule type" value="Genomic_DNA"/>
</dbReference>
<evidence type="ECO:0000313" key="2">
    <source>
        <dbReference type="EMBL" id="KAI5318174.1"/>
    </source>
</evidence>
<keyword evidence="1" id="KW-0732">Signal</keyword>
<evidence type="ECO:0000256" key="1">
    <source>
        <dbReference type="SAM" id="SignalP"/>
    </source>
</evidence>
<keyword evidence="3" id="KW-1185">Reference proteome</keyword>
<dbReference type="Proteomes" id="UP001054821">
    <property type="component" value="Chromosome 7"/>
</dbReference>
<accession>A0AAD4YR41</accession>
<evidence type="ECO:0008006" key="4">
    <source>
        <dbReference type="Google" id="ProtNLM"/>
    </source>
</evidence>
<gene>
    <name evidence="2" type="ORF">L3X38_037882</name>
</gene>
<sequence length="195" mass="21150">MIYLAHLWQQLLWSLPLCCPRAVITSPGQTRVPGSSSDLMASSSAAGSHGVVLRHVAREGLYCTRISAPHFIFKLPLNLLGAVQLCDQIHLTCHTPDRVRRSRILSALGLATFSPARTVFVSGSSRSNFPGWSPILGLLQPPTRLTSEFLRTRSQVVTHPGIAPASNSLNFGVPTNPKPVSSQKASRYEDARCAI</sequence>
<dbReference type="AlphaFoldDB" id="A0AAD4YR41"/>
<proteinExistence type="predicted"/>
<comment type="caution">
    <text evidence="2">The sequence shown here is derived from an EMBL/GenBank/DDBJ whole genome shotgun (WGS) entry which is preliminary data.</text>
</comment>
<evidence type="ECO:0000313" key="3">
    <source>
        <dbReference type="Proteomes" id="UP001054821"/>
    </source>
</evidence>
<protein>
    <recommendedName>
        <fullName evidence="4">Secreted protein</fullName>
    </recommendedName>
</protein>